<name>A0A1Q9DR01_SYMMI</name>
<gene>
    <name evidence="1" type="ORF">AK812_SmicGene20043</name>
</gene>
<dbReference type="AlphaFoldDB" id="A0A1Q9DR01"/>
<proteinExistence type="predicted"/>
<comment type="caution">
    <text evidence="1">The sequence shown here is derived from an EMBL/GenBank/DDBJ whole genome shotgun (WGS) entry which is preliminary data.</text>
</comment>
<organism evidence="1 2">
    <name type="scientific">Symbiodinium microadriaticum</name>
    <name type="common">Dinoflagellate</name>
    <name type="synonym">Zooxanthella microadriatica</name>
    <dbReference type="NCBI Taxonomy" id="2951"/>
    <lineage>
        <taxon>Eukaryota</taxon>
        <taxon>Sar</taxon>
        <taxon>Alveolata</taxon>
        <taxon>Dinophyceae</taxon>
        <taxon>Suessiales</taxon>
        <taxon>Symbiodiniaceae</taxon>
        <taxon>Symbiodinium</taxon>
    </lineage>
</organism>
<keyword evidence="2" id="KW-1185">Reference proteome</keyword>
<reference evidence="1 2" key="1">
    <citation type="submission" date="2016-02" db="EMBL/GenBank/DDBJ databases">
        <title>Genome analysis of coral dinoflagellate symbionts highlights evolutionary adaptations to a symbiotic lifestyle.</title>
        <authorList>
            <person name="Aranda M."/>
            <person name="Li Y."/>
            <person name="Liew Y.J."/>
            <person name="Baumgarten S."/>
            <person name="Simakov O."/>
            <person name="Wilson M."/>
            <person name="Piel J."/>
            <person name="Ashoor H."/>
            <person name="Bougouffa S."/>
            <person name="Bajic V.B."/>
            <person name="Ryu T."/>
            <person name="Ravasi T."/>
            <person name="Bayer T."/>
            <person name="Micklem G."/>
            <person name="Kim H."/>
            <person name="Bhak J."/>
            <person name="Lajeunesse T.C."/>
            <person name="Voolstra C.R."/>
        </authorList>
    </citation>
    <scope>NUCLEOTIDE SEQUENCE [LARGE SCALE GENOMIC DNA]</scope>
    <source>
        <strain evidence="1 2">CCMP2467</strain>
    </source>
</reference>
<accession>A0A1Q9DR01</accession>
<protein>
    <submittedName>
        <fullName evidence="1">Uncharacterized protein</fullName>
    </submittedName>
</protein>
<evidence type="ECO:0000313" key="1">
    <source>
        <dbReference type="EMBL" id="OLP97593.1"/>
    </source>
</evidence>
<dbReference type="OrthoDB" id="10575386at2759"/>
<evidence type="ECO:0000313" key="2">
    <source>
        <dbReference type="Proteomes" id="UP000186817"/>
    </source>
</evidence>
<dbReference type="Proteomes" id="UP000186817">
    <property type="component" value="Unassembled WGS sequence"/>
</dbReference>
<dbReference type="EMBL" id="LSRX01000427">
    <property type="protein sequence ID" value="OLP97593.1"/>
    <property type="molecule type" value="Genomic_DNA"/>
</dbReference>
<sequence>MFDRLPPDALTNIASYVAIIELHIGVNHNIAPETTSSEQTWDADLWKTRSLLTEFGSNRKFRNDFVELRQLAKNE</sequence>